<sequence>MEATEASPKEKNSTPFAIVSDKYTANRKTGQVVGFIAFINGKLQDIVVENAEVKQFSGDQLAELLQYSVNWLASDELIWKRFKNIPRHFMHRLNIDLKNRDLYSWEWDPAHMIERAMDDAQKGKSYKMLKKVNETVHHMEAVSEIQNVPITIAEHATNSTRSQGVAIKTETLNDVLFDIEKEVVSYVKTLRTGYKNMFNRYKPAVNDVIEKSFRLENLVGNAQKNIVPEEFNTYFKIASDSGYTDEALTEAAAGEQYLSMANFAKTEYANIIKIRPSRSEDIASLEMDIFANMLFSKHQQKIHIAADLSLKFENITKEMFISHYGPLPYAEGVDKLIVKAMNEHFRANTQSGKGHFYRKSRGDLLKHFTTSKVVDNKVQEATTKAKIKFN</sequence>
<reference evidence="1 2" key="1">
    <citation type="submission" date="2024-08" db="EMBL/GenBank/DDBJ databases">
        <authorList>
            <person name="Cucini C."/>
            <person name="Frati F."/>
        </authorList>
    </citation>
    <scope>NUCLEOTIDE SEQUENCE [LARGE SCALE GENOMIC DNA]</scope>
</reference>
<evidence type="ECO:0000313" key="2">
    <source>
        <dbReference type="Proteomes" id="UP001642540"/>
    </source>
</evidence>
<name>A0ABP1PTM8_9HEXA</name>
<dbReference type="EMBL" id="CAXLJM020000012">
    <property type="protein sequence ID" value="CAL8077094.1"/>
    <property type="molecule type" value="Genomic_DNA"/>
</dbReference>
<protein>
    <submittedName>
        <fullName evidence="1">Uncharacterized protein</fullName>
    </submittedName>
</protein>
<evidence type="ECO:0000313" key="1">
    <source>
        <dbReference type="EMBL" id="CAL8077094.1"/>
    </source>
</evidence>
<dbReference type="Proteomes" id="UP001642540">
    <property type="component" value="Unassembled WGS sequence"/>
</dbReference>
<proteinExistence type="predicted"/>
<comment type="caution">
    <text evidence="1">The sequence shown here is derived from an EMBL/GenBank/DDBJ whole genome shotgun (WGS) entry which is preliminary data.</text>
</comment>
<keyword evidence="2" id="KW-1185">Reference proteome</keyword>
<organism evidence="1 2">
    <name type="scientific">Orchesella dallaii</name>
    <dbReference type="NCBI Taxonomy" id="48710"/>
    <lineage>
        <taxon>Eukaryota</taxon>
        <taxon>Metazoa</taxon>
        <taxon>Ecdysozoa</taxon>
        <taxon>Arthropoda</taxon>
        <taxon>Hexapoda</taxon>
        <taxon>Collembola</taxon>
        <taxon>Entomobryomorpha</taxon>
        <taxon>Entomobryoidea</taxon>
        <taxon>Orchesellidae</taxon>
        <taxon>Orchesellinae</taxon>
        <taxon>Orchesella</taxon>
    </lineage>
</organism>
<accession>A0ABP1PTM8</accession>
<gene>
    <name evidence="1" type="ORF">ODALV1_LOCUS3695</name>
</gene>